<dbReference type="AlphaFoldDB" id="A0AB40APS5"/>
<dbReference type="PANTHER" id="PTHR31284">
    <property type="entry name" value="ACID PHOSPHATASE-LIKE PROTEIN"/>
    <property type="match status" value="1"/>
</dbReference>
<evidence type="ECO:0000256" key="1">
    <source>
        <dbReference type="ARBA" id="ARBA00022729"/>
    </source>
</evidence>
<evidence type="ECO:0000313" key="6">
    <source>
        <dbReference type="RefSeq" id="XP_039116814.1"/>
    </source>
</evidence>
<comment type="similarity">
    <text evidence="3">Belongs to the APS1/VSP family.</text>
</comment>
<dbReference type="GO" id="GO:0003993">
    <property type="term" value="F:acid phosphatase activity"/>
    <property type="evidence" value="ECO:0007669"/>
    <property type="project" value="InterPro"/>
</dbReference>
<dbReference type="Pfam" id="PF03767">
    <property type="entry name" value="Acid_phosphat_B"/>
    <property type="match status" value="1"/>
</dbReference>
<protein>
    <submittedName>
        <fullName evidence="6">Acid phosphatase 1-like</fullName>
    </submittedName>
</protein>
<proteinExistence type="inferred from homology"/>
<dbReference type="InterPro" id="IPR014403">
    <property type="entry name" value="APS1/VSP"/>
</dbReference>
<feature type="signal peptide" evidence="4">
    <location>
        <begin position="1"/>
        <end position="23"/>
    </location>
</feature>
<dbReference type="PIRSF" id="PIRSF002674">
    <property type="entry name" value="VSP"/>
    <property type="match status" value="1"/>
</dbReference>
<dbReference type="InterPro" id="IPR036412">
    <property type="entry name" value="HAD-like_sf"/>
</dbReference>
<sequence>MALSPSFSIPILLILSISITISASDHWNILSFLSSNNCKNTLSFNLKNYCESWRMNVELHNILDFDVIPGECINYISKYMTSSQYKADIQRATEEASLFLTNNIIHGFDDLDAWIFDIDDTLLSTLPYYQKYHFGGDDCCKEEKTNRVLLEAWMEEENAPAVEHMVRFYNEIKERGFKIFLISSRGEHLRDATINNLIKVGYHGWAQLILRCEDDEKQGIEDYKANQRKKLMKQGYHLWGNIGDQWSSLNGHSYARRSFKLPNPMYYEA</sequence>
<reference evidence="6" key="1">
    <citation type="submission" date="2025-08" db="UniProtKB">
        <authorList>
            <consortium name="RefSeq"/>
        </authorList>
    </citation>
    <scope>IDENTIFICATION</scope>
</reference>
<evidence type="ECO:0000313" key="5">
    <source>
        <dbReference type="Proteomes" id="UP001515500"/>
    </source>
</evidence>
<keyword evidence="2" id="KW-0325">Glycoprotein</keyword>
<evidence type="ECO:0000256" key="4">
    <source>
        <dbReference type="SAM" id="SignalP"/>
    </source>
</evidence>
<feature type="chain" id="PRO_5044277832" evidence="4">
    <location>
        <begin position="24"/>
        <end position="269"/>
    </location>
</feature>
<dbReference type="InterPro" id="IPR023214">
    <property type="entry name" value="HAD_sf"/>
</dbReference>
<dbReference type="CDD" id="cd07535">
    <property type="entry name" value="HAD_VSP"/>
    <property type="match status" value="1"/>
</dbReference>
<gene>
    <name evidence="6" type="primary">LOC120252739</name>
</gene>
<dbReference type="SUPFAM" id="SSF56784">
    <property type="entry name" value="HAD-like"/>
    <property type="match status" value="1"/>
</dbReference>
<dbReference type="PANTHER" id="PTHR31284:SF24">
    <property type="entry name" value="ACID PHOSPHATASE"/>
    <property type="match status" value="1"/>
</dbReference>
<organism evidence="5 6">
    <name type="scientific">Dioscorea cayennensis subsp. rotundata</name>
    <name type="common">White Guinea yam</name>
    <name type="synonym">Dioscorea rotundata</name>
    <dbReference type="NCBI Taxonomy" id="55577"/>
    <lineage>
        <taxon>Eukaryota</taxon>
        <taxon>Viridiplantae</taxon>
        <taxon>Streptophyta</taxon>
        <taxon>Embryophyta</taxon>
        <taxon>Tracheophyta</taxon>
        <taxon>Spermatophyta</taxon>
        <taxon>Magnoliopsida</taxon>
        <taxon>Liliopsida</taxon>
        <taxon>Dioscoreales</taxon>
        <taxon>Dioscoreaceae</taxon>
        <taxon>Dioscorea</taxon>
    </lineage>
</organism>
<accession>A0AB40APS5</accession>
<dbReference type="GeneID" id="120252739"/>
<keyword evidence="5" id="KW-1185">Reference proteome</keyword>
<evidence type="ECO:0000256" key="3">
    <source>
        <dbReference type="PIRNR" id="PIRNR002674"/>
    </source>
</evidence>
<dbReference type="NCBIfam" id="TIGR01675">
    <property type="entry name" value="plant-AP"/>
    <property type="match status" value="1"/>
</dbReference>
<dbReference type="Proteomes" id="UP001515500">
    <property type="component" value="Chromosome 22"/>
</dbReference>
<dbReference type="InterPro" id="IPR005519">
    <property type="entry name" value="Acid_phosphat_B-like"/>
</dbReference>
<name>A0AB40APS5_DIOCR</name>
<keyword evidence="1 4" id="KW-0732">Signal</keyword>
<evidence type="ECO:0000256" key="2">
    <source>
        <dbReference type="ARBA" id="ARBA00023180"/>
    </source>
</evidence>
<dbReference type="RefSeq" id="XP_039116814.1">
    <property type="nucleotide sequence ID" value="XM_039260880.1"/>
</dbReference>
<dbReference type="InterPro" id="IPR010028">
    <property type="entry name" value="Acid_phosphatase_pln"/>
</dbReference>
<dbReference type="Gene3D" id="3.40.50.1000">
    <property type="entry name" value="HAD superfamily/HAD-like"/>
    <property type="match status" value="1"/>
</dbReference>